<evidence type="ECO:0000313" key="11">
    <source>
        <dbReference type="EMBL" id="KUK17875.1"/>
    </source>
</evidence>
<dbReference type="Gene3D" id="3.30.70.3190">
    <property type="match status" value="1"/>
</dbReference>
<dbReference type="FunFam" id="3.30.70.2510:FF:000001">
    <property type="entry name" value="tRNA pseudouridine synthase Pus10"/>
    <property type="match status" value="1"/>
</dbReference>
<dbReference type="InterPro" id="IPR020103">
    <property type="entry name" value="PsdUridine_synth_cat_dom_sf"/>
</dbReference>
<dbReference type="InterPro" id="IPR005912">
    <property type="entry name" value="Pus10"/>
</dbReference>
<dbReference type="GO" id="GO:0000049">
    <property type="term" value="F:tRNA binding"/>
    <property type="evidence" value="ECO:0007669"/>
    <property type="project" value="InterPro"/>
</dbReference>
<dbReference type="NCBIfam" id="TIGR01213">
    <property type="entry name" value="pseudo_Pus10arc"/>
    <property type="match status" value="1"/>
</dbReference>
<dbReference type="GO" id="GO:0160148">
    <property type="term" value="F:tRNA pseudouridine(55) synthase activity"/>
    <property type="evidence" value="ECO:0007669"/>
    <property type="project" value="UniProtKB-EC"/>
</dbReference>
<dbReference type="EMBL" id="LGFD01000012">
    <property type="protein sequence ID" value="KUK17875.1"/>
    <property type="molecule type" value="Genomic_DNA"/>
</dbReference>
<comment type="caution">
    <text evidence="11">The sequence shown here is derived from an EMBL/GenBank/DDBJ whole genome shotgun (WGS) entry which is preliminary data.</text>
</comment>
<feature type="binding site" evidence="8">
    <location>
        <position position="352"/>
    </location>
    <ligand>
        <name>substrate</name>
    </ligand>
</feature>
<dbReference type="PANTHER" id="PTHR21568:SF0">
    <property type="entry name" value="TRNA PSEUDOURIDINE SYNTHASE PUS10"/>
    <property type="match status" value="1"/>
</dbReference>
<protein>
    <recommendedName>
        <fullName evidence="8">tRNA pseudouridine synthase Pus10</fullName>
        <ecNumber evidence="8">5.4.99.25</ecNumber>
    </recommendedName>
    <alternativeName>
        <fullName evidence="8">tRNA pseudouridine 54/55 synthase</fullName>
        <shortName evidence="8">Psi54/55 synthase</shortName>
    </alternativeName>
</protein>
<dbReference type="InterPro" id="IPR004114">
    <property type="entry name" value="THUMP_dom"/>
</dbReference>
<dbReference type="Gene3D" id="3.30.70.2510">
    <property type="match status" value="1"/>
</dbReference>
<evidence type="ECO:0000259" key="9">
    <source>
        <dbReference type="PROSITE" id="PS50006"/>
    </source>
</evidence>
<dbReference type="PANTHER" id="PTHR21568">
    <property type="entry name" value="TRNA PSEUDOURIDINE SYNTHASE PUS10"/>
    <property type="match status" value="1"/>
</dbReference>
<evidence type="ECO:0000256" key="1">
    <source>
        <dbReference type="ARBA" id="ARBA00000385"/>
    </source>
</evidence>
<feature type="domain" description="THUMP" evidence="10">
    <location>
        <begin position="37"/>
        <end position="165"/>
    </location>
</feature>
<evidence type="ECO:0000256" key="6">
    <source>
        <dbReference type="ARBA" id="ARBA00050950"/>
    </source>
</evidence>
<dbReference type="InterPro" id="IPR048741">
    <property type="entry name" value="Pus10-like_C"/>
</dbReference>
<comment type="catalytic activity">
    <reaction evidence="1 8">
        <text>uridine(55) in tRNA = pseudouridine(55) in tRNA</text>
        <dbReference type="Rhea" id="RHEA:42532"/>
        <dbReference type="Rhea" id="RHEA-COMP:10101"/>
        <dbReference type="Rhea" id="RHEA-COMP:10102"/>
        <dbReference type="ChEBI" id="CHEBI:65314"/>
        <dbReference type="ChEBI" id="CHEBI:65315"/>
        <dbReference type="EC" id="5.4.99.25"/>
    </reaction>
</comment>
<dbReference type="Pfam" id="PF22023">
    <property type="entry name" value="Pus10_THUMP_arc"/>
    <property type="match status" value="1"/>
</dbReference>
<evidence type="ECO:0000256" key="2">
    <source>
        <dbReference type="ARBA" id="ARBA00009652"/>
    </source>
</evidence>
<evidence type="ECO:0000256" key="8">
    <source>
        <dbReference type="HAMAP-Rule" id="MF_01893"/>
    </source>
</evidence>
<dbReference type="RefSeq" id="WP_283217495.1">
    <property type="nucleotide sequence ID" value="NZ_LGFD01000012.1"/>
</dbReference>
<evidence type="ECO:0000256" key="5">
    <source>
        <dbReference type="ARBA" id="ARBA00023235"/>
    </source>
</evidence>
<feature type="domain" description="FHA" evidence="9">
    <location>
        <begin position="314"/>
        <end position="370"/>
    </location>
</feature>
<dbReference type="InterPro" id="IPR000253">
    <property type="entry name" value="FHA_dom"/>
</dbReference>
<feature type="active site" description="Nucleophile" evidence="8">
    <location>
        <position position="216"/>
    </location>
</feature>
<dbReference type="EC" id="5.4.99.25" evidence="8"/>
<sequence>MIIEKAKQLLENHEICDHCLGRMFGLLGKSENYIRGKSIRLILNMEREINGESPILEPPKCELCEGVFKKVDHLARMCYEKASKMGLEFETFLVGSRFPKGILEKEQKIMNEFDLKYAEPINRELNREIGKILEIILQKQVNKENQDVVFIIEPYTERIELQIKPLHVYGRYRKLVRGIPQTPLKGFKESVASIICRPFSKATGGKCVFHGAGREDIDVRMLGNGRPFVVEVKRPIKRKINLKEIAEEINRSGKVEVLDLECISAKKAEKVLTPNHKKEYEALVCVEEGISREEVENVVKALKRAEIHQMTPRRVLGRRVDLVRIRRIHEIEGELIDEKHFKLRLITDGGLYIKELISGDGGRTIPSVKEVLRKNAWCEKLDVLNILDGE</sequence>
<dbReference type="AlphaFoldDB" id="A0A117L1H3"/>
<dbReference type="PATRIC" id="fig|172049.5.peg.1625"/>
<accession>A0A117L1H3</accession>
<evidence type="ECO:0000256" key="3">
    <source>
        <dbReference type="ARBA" id="ARBA00022694"/>
    </source>
</evidence>
<evidence type="ECO:0000256" key="4">
    <source>
        <dbReference type="ARBA" id="ARBA00022884"/>
    </source>
</evidence>
<comment type="similarity">
    <text evidence="2 8">Belongs to the pseudouridine synthase Pus10 family.</text>
</comment>
<keyword evidence="5 8" id="KW-0413">Isomerase</keyword>
<name>A0A117L1H3_9EURY</name>
<dbReference type="PROSITE" id="PS51165">
    <property type="entry name" value="THUMP"/>
    <property type="match status" value="1"/>
</dbReference>
<organism evidence="11 12">
    <name type="scientific">Thermococcus sibiricus</name>
    <dbReference type="NCBI Taxonomy" id="172049"/>
    <lineage>
        <taxon>Archaea</taxon>
        <taxon>Methanobacteriati</taxon>
        <taxon>Methanobacteriota</taxon>
        <taxon>Thermococci</taxon>
        <taxon>Thermococcales</taxon>
        <taxon>Thermococcaceae</taxon>
        <taxon>Thermococcus</taxon>
    </lineage>
</organism>
<comment type="function">
    <text evidence="7 8">Responsible for synthesis of pseudouridine from uracil-54 and uracil-55 in the psi GC loop of transfer RNAs.</text>
</comment>
<keyword evidence="4 8" id="KW-0694">RNA-binding</keyword>
<evidence type="ECO:0000256" key="7">
    <source>
        <dbReference type="ARBA" id="ARBA00058132"/>
    </source>
</evidence>
<feature type="binding site" evidence="8">
    <location>
        <position position="280"/>
    </location>
    <ligand>
        <name>substrate</name>
    </ligand>
</feature>
<keyword evidence="3 8" id="KW-0819">tRNA processing</keyword>
<evidence type="ECO:0000259" key="10">
    <source>
        <dbReference type="PROSITE" id="PS51165"/>
    </source>
</evidence>
<dbReference type="GO" id="GO:0031119">
    <property type="term" value="P:tRNA pseudouridine synthesis"/>
    <property type="evidence" value="ECO:0007669"/>
    <property type="project" value="UniProtKB-UniRule"/>
</dbReference>
<dbReference type="InterPro" id="IPR055174">
    <property type="entry name" value="Pus10_THUMP_arc"/>
</dbReference>
<evidence type="ECO:0000313" key="12">
    <source>
        <dbReference type="Proteomes" id="UP000053911"/>
    </source>
</evidence>
<dbReference type="PROSITE" id="PS50006">
    <property type="entry name" value="FHA_DOMAIN"/>
    <property type="match status" value="1"/>
</dbReference>
<dbReference type="SUPFAM" id="SSF55120">
    <property type="entry name" value="Pseudouridine synthase"/>
    <property type="match status" value="1"/>
</dbReference>
<dbReference type="FunFam" id="3.30.70.3190:FF:000001">
    <property type="entry name" value="tRNA pseudouridine synthase Pus10"/>
    <property type="match status" value="1"/>
</dbReference>
<comment type="catalytic activity">
    <reaction evidence="6 8">
        <text>uridine(54) in tRNA = pseudouridine(54) in tRNA</text>
        <dbReference type="Rhea" id="RHEA:57876"/>
        <dbReference type="Rhea" id="RHEA-COMP:10193"/>
        <dbReference type="Rhea" id="RHEA-COMP:14141"/>
        <dbReference type="ChEBI" id="CHEBI:65314"/>
        <dbReference type="ChEBI" id="CHEBI:65315"/>
    </reaction>
</comment>
<gene>
    <name evidence="8" type="primary">pus10</name>
    <name evidence="11" type="ORF">XD54_0806</name>
</gene>
<dbReference type="InterPro" id="IPR039894">
    <property type="entry name" value="Pus10-like"/>
</dbReference>
<dbReference type="HAMAP" id="MF_01893">
    <property type="entry name" value="Pus10_arch"/>
    <property type="match status" value="1"/>
</dbReference>
<dbReference type="Pfam" id="PF21238">
    <property type="entry name" value="Pus10_C"/>
    <property type="match status" value="1"/>
</dbReference>
<reference evidence="12" key="1">
    <citation type="journal article" date="2015" name="MBio">
        <title>Genome-Resolved Metagenomic Analysis Reveals Roles for Candidate Phyla and Other Microbial Community Members in Biogeochemical Transformations in Oil Reservoirs.</title>
        <authorList>
            <person name="Hu P."/>
            <person name="Tom L."/>
            <person name="Singh A."/>
            <person name="Thomas B.C."/>
            <person name="Baker B.J."/>
            <person name="Piceno Y.M."/>
            <person name="Andersen G.L."/>
            <person name="Banfield J.F."/>
        </authorList>
    </citation>
    <scope>NUCLEOTIDE SEQUENCE [LARGE SCALE GENOMIC DNA]</scope>
</reference>
<dbReference type="Proteomes" id="UP000053911">
    <property type="component" value="Unassembled WGS sequence"/>
</dbReference>
<proteinExistence type="inferred from homology"/>